<evidence type="ECO:0000313" key="3">
    <source>
        <dbReference type="Proteomes" id="UP001580407"/>
    </source>
</evidence>
<organism evidence="2 3">
    <name type="scientific">Paenibacillus terreus</name>
    <dbReference type="NCBI Taxonomy" id="1387834"/>
    <lineage>
        <taxon>Bacteria</taxon>
        <taxon>Bacillati</taxon>
        <taxon>Bacillota</taxon>
        <taxon>Bacilli</taxon>
        <taxon>Bacillales</taxon>
        <taxon>Paenibacillaceae</taxon>
        <taxon>Paenibacillus</taxon>
    </lineage>
</organism>
<dbReference type="Proteomes" id="UP001580407">
    <property type="component" value="Unassembled WGS sequence"/>
</dbReference>
<dbReference type="InterPro" id="IPR018745">
    <property type="entry name" value="MpsC"/>
</dbReference>
<dbReference type="RefSeq" id="WP_375528500.1">
    <property type="nucleotide sequence ID" value="NZ_JBHILM010000049.1"/>
</dbReference>
<sequence length="116" mass="13652">MPEANFEYQEKIRRLAVKIVKDYKGKGPESVKVKLENDSQVTVEIRGILSNLSEILLKEGADELVEEYWKVLKPYLEREYMEELIEAIGWRFTYSWRLCGQKQQGRTVIIQLNKSV</sequence>
<dbReference type="Pfam" id="PF10057">
    <property type="entry name" value="MpsC"/>
    <property type="match status" value="1"/>
</dbReference>
<proteinExistence type="predicted"/>
<name>A0ABV5BH00_9BACL</name>
<accession>A0ABV5BH00</accession>
<keyword evidence="3" id="KW-1185">Reference proteome</keyword>
<protein>
    <submittedName>
        <fullName evidence="2">Na-translocating system protein MpsC family protein</fullName>
    </submittedName>
</protein>
<reference evidence="2 3" key="1">
    <citation type="submission" date="2024-09" db="EMBL/GenBank/DDBJ databases">
        <authorList>
            <person name="Ruan L."/>
        </authorList>
    </citation>
    <scope>NUCLEOTIDE SEQUENCE [LARGE SCALE GENOMIC DNA]</scope>
    <source>
        <strain evidence="2 3">D33</strain>
    </source>
</reference>
<evidence type="ECO:0000259" key="1">
    <source>
        <dbReference type="Pfam" id="PF10057"/>
    </source>
</evidence>
<dbReference type="EMBL" id="JBHILM010000049">
    <property type="protein sequence ID" value="MFB5684835.1"/>
    <property type="molecule type" value="Genomic_DNA"/>
</dbReference>
<evidence type="ECO:0000313" key="2">
    <source>
        <dbReference type="EMBL" id="MFB5684835.1"/>
    </source>
</evidence>
<gene>
    <name evidence="2" type="ORF">ACE3NQ_28400</name>
</gene>
<feature type="domain" description="Na+-translocating membrane potential-generating system MpsC" evidence="1">
    <location>
        <begin position="8"/>
        <end position="88"/>
    </location>
</feature>
<comment type="caution">
    <text evidence="2">The sequence shown here is derived from an EMBL/GenBank/DDBJ whole genome shotgun (WGS) entry which is preliminary data.</text>
</comment>